<feature type="domain" description="AtuA-like ferredoxin-fold" evidence="2">
    <location>
        <begin position="525"/>
        <end position="624"/>
    </location>
</feature>
<feature type="domain" description="Acyclic terpene utilisation N-terminal" evidence="1">
    <location>
        <begin position="10"/>
        <end position="482"/>
    </location>
</feature>
<keyword evidence="4" id="KW-1185">Reference proteome</keyword>
<evidence type="ECO:0000259" key="2">
    <source>
        <dbReference type="Pfam" id="PF23544"/>
    </source>
</evidence>
<evidence type="ECO:0000313" key="4">
    <source>
        <dbReference type="Proteomes" id="UP000325395"/>
    </source>
</evidence>
<dbReference type="PANTHER" id="PTHR47585:SF1">
    <property type="entry name" value="DUF1446 DOMAIN-CONTAINING PROTEIN"/>
    <property type="match status" value="1"/>
</dbReference>
<organism evidence="3 4">
    <name type="scientific">Aspergillus pseudocaelatus</name>
    <dbReference type="NCBI Taxonomy" id="1825620"/>
    <lineage>
        <taxon>Eukaryota</taxon>
        <taxon>Fungi</taxon>
        <taxon>Dikarya</taxon>
        <taxon>Ascomycota</taxon>
        <taxon>Pezizomycotina</taxon>
        <taxon>Eurotiomycetes</taxon>
        <taxon>Eurotiomycetidae</taxon>
        <taxon>Eurotiales</taxon>
        <taxon>Aspergillaceae</taxon>
        <taxon>Aspergillus</taxon>
        <taxon>Aspergillus subgen. Circumdati</taxon>
    </lineage>
</organism>
<dbReference type="Pfam" id="PF23544">
    <property type="entry name" value="AtuA_ferredoxin"/>
    <property type="match status" value="1"/>
</dbReference>
<evidence type="ECO:0008006" key="5">
    <source>
        <dbReference type="Google" id="ProtNLM"/>
    </source>
</evidence>
<dbReference type="Proteomes" id="UP000325395">
    <property type="component" value="Unassembled WGS sequence"/>
</dbReference>
<sequence length="639" mass="70448">MLRDPENRPVKVANCSGYHGDPAYEMYRQATLGDVDFITGDYLAEVNLAKNAEAWRAGKHPGYEETAWQGLQQTIDVIAEKGIRVVINGGALDPRALALKVEALTAEKKLDIRVAYVSGDDLYSQVGPNMPTSKEELQHLDSGNPSIVSSRLTYAFTNTTDGKPVPMTSAHAYLGARGIVEGLRRGAQIIICGRVADASPVIAAAWFWYNWSETDYDRLAGALIAGHLIECSAYVTGANFAGFDKYPLEDLIAPGFPISEIEKDGTCIITKHPGTQGVVNTDTVKCQFLYELQGNVYLNSDVSAHIGDIAVEDVGKDRYLLITPLFILALTIDRVRVSGVKGSPPPPTTKLAVFYPGGYEAELLLNATGYATTQKWDLLEKQIRHFLPEGTANDLETLEFQRVGVPDPNPSSQLKSTTYIRIFIAARTAQTVSTVAKALGQISLKHFSGFHASSDMRTAFPRPFIAYYPAIINQSDINEQVNILDGQSNTTSFGIPRPIQYEPLQPRESYDPVSPTVYNGPTKEIRLGDIALARSGDKGANLNFGIFVSNPTYWEWLRSFMTISRMRHLLGDDWDDSFSIERVEFPHINAVHFVIYGILGRGVSSSSRLDGYGKGFADYIRDKVVSVPVQFDLRRSTRL</sequence>
<evidence type="ECO:0000259" key="1">
    <source>
        <dbReference type="Pfam" id="PF07287"/>
    </source>
</evidence>
<dbReference type="PANTHER" id="PTHR47585">
    <property type="match status" value="1"/>
</dbReference>
<gene>
    <name evidence="3" type="ORF">BDV36DRAFT_303149</name>
</gene>
<dbReference type="InterPro" id="IPR056362">
    <property type="entry name" value="AtuA-like_ferredoxin_dom"/>
</dbReference>
<dbReference type="EMBL" id="ML735687">
    <property type="protein sequence ID" value="KAE8423742.1"/>
    <property type="molecule type" value="Genomic_DNA"/>
</dbReference>
<proteinExistence type="predicted"/>
<dbReference type="Pfam" id="PF07287">
    <property type="entry name" value="AtuA"/>
    <property type="match status" value="1"/>
</dbReference>
<protein>
    <recommendedName>
        <fullName evidence="5">DUF1446-domain-containing protein</fullName>
    </recommendedName>
</protein>
<accession>A0ABQ6X362</accession>
<reference evidence="3 4" key="1">
    <citation type="submission" date="2019-04" db="EMBL/GenBank/DDBJ databases">
        <authorList>
            <consortium name="DOE Joint Genome Institute"/>
            <person name="Mondo S."/>
            <person name="Kjaerbolling I."/>
            <person name="Vesth T."/>
            <person name="Frisvad J.C."/>
            <person name="Nybo J.L."/>
            <person name="Theobald S."/>
            <person name="Kildgaard S."/>
            <person name="Isbrandt T."/>
            <person name="Kuo A."/>
            <person name="Sato A."/>
            <person name="Lyhne E.K."/>
            <person name="Kogle M.E."/>
            <person name="Wiebenga A."/>
            <person name="Kun R.S."/>
            <person name="Lubbers R.J."/>
            <person name="Makela M.R."/>
            <person name="Barry K."/>
            <person name="Chovatia M."/>
            <person name="Clum A."/>
            <person name="Daum C."/>
            <person name="Haridas S."/>
            <person name="He G."/>
            <person name="LaButti K."/>
            <person name="Lipzen A."/>
            <person name="Riley R."/>
            <person name="Salamov A."/>
            <person name="Simmons B.A."/>
            <person name="Magnuson J.K."/>
            <person name="Henrissat B."/>
            <person name="Mortensen U.H."/>
            <person name="Larsen T.O."/>
            <person name="Devries R.P."/>
            <person name="Grigoriev I.V."/>
            <person name="Machida M."/>
            <person name="Baker S.E."/>
            <person name="Andersen M.R."/>
            <person name="Cantor M.N."/>
            <person name="Hua S.X."/>
        </authorList>
    </citation>
    <scope>NUCLEOTIDE SEQUENCE [LARGE SCALE GENOMIC DNA]</scope>
    <source>
        <strain evidence="3 4">CBS 117616</strain>
    </source>
</reference>
<dbReference type="InterPro" id="IPR010839">
    <property type="entry name" value="AtuA_N"/>
</dbReference>
<name>A0ABQ6X362_9EURO</name>
<evidence type="ECO:0000313" key="3">
    <source>
        <dbReference type="EMBL" id="KAE8423742.1"/>
    </source>
</evidence>